<accession>A0A813X9R4</accession>
<reference evidence="1" key="1">
    <citation type="submission" date="2021-02" db="EMBL/GenBank/DDBJ databases">
        <authorList>
            <person name="Nowell W R."/>
        </authorList>
    </citation>
    <scope>NUCLEOTIDE SEQUENCE</scope>
</reference>
<gene>
    <name evidence="2" type="ORF">OKA104_LOCUS18634</name>
    <name evidence="1" type="ORF">VCS650_LOCUS7505</name>
</gene>
<comment type="caution">
    <text evidence="1">The sequence shown here is derived from an EMBL/GenBank/DDBJ whole genome shotgun (WGS) entry which is preliminary data.</text>
</comment>
<name>A0A813X9R4_9BILA</name>
<evidence type="ECO:0000313" key="1">
    <source>
        <dbReference type="EMBL" id="CAF0866936.1"/>
    </source>
</evidence>
<dbReference type="EMBL" id="CAJNON010000048">
    <property type="protein sequence ID" value="CAF0866936.1"/>
    <property type="molecule type" value="Genomic_DNA"/>
</dbReference>
<dbReference type="AlphaFoldDB" id="A0A813X9R4"/>
<dbReference type="EMBL" id="CAJOAY010001165">
    <property type="protein sequence ID" value="CAF3803568.1"/>
    <property type="molecule type" value="Genomic_DNA"/>
</dbReference>
<sequence>MLDPTTTESENPIGSEYGIGAPGFNLFMKNIQYLVYLLIQINFIKSSEIFSLNIGVHLLVDNQYIENSSSLEFQNGKIEKDLDHPLIYPEYP</sequence>
<evidence type="ECO:0000313" key="3">
    <source>
        <dbReference type="Proteomes" id="UP000663891"/>
    </source>
</evidence>
<protein>
    <submittedName>
        <fullName evidence="1">Uncharacterized protein</fullName>
    </submittedName>
</protein>
<organism evidence="1 3">
    <name type="scientific">Adineta steineri</name>
    <dbReference type="NCBI Taxonomy" id="433720"/>
    <lineage>
        <taxon>Eukaryota</taxon>
        <taxon>Metazoa</taxon>
        <taxon>Spiralia</taxon>
        <taxon>Gnathifera</taxon>
        <taxon>Rotifera</taxon>
        <taxon>Eurotatoria</taxon>
        <taxon>Bdelloidea</taxon>
        <taxon>Adinetida</taxon>
        <taxon>Adinetidae</taxon>
        <taxon>Adineta</taxon>
    </lineage>
</organism>
<dbReference type="Proteomes" id="UP000663891">
    <property type="component" value="Unassembled WGS sequence"/>
</dbReference>
<dbReference type="Proteomes" id="UP000663881">
    <property type="component" value="Unassembled WGS sequence"/>
</dbReference>
<evidence type="ECO:0000313" key="2">
    <source>
        <dbReference type="EMBL" id="CAF3803568.1"/>
    </source>
</evidence>
<proteinExistence type="predicted"/>